<organism evidence="3 4">
    <name type="scientific">Tectimicrobiota bacterium</name>
    <dbReference type="NCBI Taxonomy" id="2528274"/>
    <lineage>
        <taxon>Bacteria</taxon>
        <taxon>Pseudomonadati</taxon>
        <taxon>Nitrospinota/Tectimicrobiota group</taxon>
        <taxon>Candidatus Tectimicrobiota</taxon>
    </lineage>
</organism>
<proteinExistence type="predicted"/>
<reference evidence="3" key="1">
    <citation type="submission" date="2020-07" db="EMBL/GenBank/DDBJ databases">
        <title>Huge and variable diversity of episymbiotic CPR bacteria and DPANN archaea in groundwater ecosystems.</title>
        <authorList>
            <person name="He C.Y."/>
            <person name="Keren R."/>
            <person name="Whittaker M."/>
            <person name="Farag I.F."/>
            <person name="Doudna J."/>
            <person name="Cate J.H.D."/>
            <person name="Banfield J.F."/>
        </authorList>
    </citation>
    <scope>NUCLEOTIDE SEQUENCE</scope>
    <source>
        <strain evidence="3">NC_groundwater_717_Ag_S-0.2um_59_8</strain>
    </source>
</reference>
<dbReference type="Gene3D" id="3.40.50.2000">
    <property type="entry name" value="Glycogen Phosphorylase B"/>
    <property type="match status" value="2"/>
</dbReference>
<dbReference type="PANTHER" id="PTHR12526">
    <property type="entry name" value="GLYCOSYLTRANSFERASE"/>
    <property type="match status" value="1"/>
</dbReference>
<gene>
    <name evidence="3" type="ORF">HYY65_09500</name>
</gene>
<evidence type="ECO:0000259" key="1">
    <source>
        <dbReference type="Pfam" id="PF00534"/>
    </source>
</evidence>
<sequence length="388" mass="44332">MKILVVIPTGQVFGLAHATLRFFKHLNPERFSVRFLVTHWNDGNFIERLNSLGIRFDLSYLGFLSKQPTWSNIRMTAECLLRLPWLFWDLQRLRRQHRFDLFYVSGYHLLIQMFPILLWSRIPVVCHVHEYYPDTCFYRVLFRLLDRAVTRYVVVSDAVRSRLQALGIASAKIEKIYNGVEAAAFELNTSAKDIFRKRYGWAESTPLVAFVGRVDEPKGIHDFVEAARIVCAQRSDVRMLLIGRAEESFREEIDRRVREYGLDKVVVICGPERNSPDLFRSIDILVAPSRCEESFGLVVAEAMAAAKPVVVTRAGGLPELIQDGETGFVVEKYDVPKMAEAILALVDDRAMAVEMGRKGRARVEKLFDIAKQTQVLAGCLADMVAMNR</sequence>
<dbReference type="GO" id="GO:0016757">
    <property type="term" value="F:glycosyltransferase activity"/>
    <property type="evidence" value="ECO:0007669"/>
    <property type="project" value="InterPro"/>
</dbReference>
<feature type="domain" description="Glycosyl transferase family 1" evidence="1">
    <location>
        <begin position="192"/>
        <end position="361"/>
    </location>
</feature>
<dbReference type="Pfam" id="PF00534">
    <property type="entry name" value="Glycos_transf_1"/>
    <property type="match status" value="1"/>
</dbReference>
<name>A0A932GQT3_UNCTE</name>
<dbReference type="EMBL" id="JACPSX010000179">
    <property type="protein sequence ID" value="MBI3015275.1"/>
    <property type="molecule type" value="Genomic_DNA"/>
</dbReference>
<dbReference type="InterPro" id="IPR001296">
    <property type="entry name" value="Glyco_trans_1"/>
</dbReference>
<evidence type="ECO:0000259" key="2">
    <source>
        <dbReference type="Pfam" id="PF13439"/>
    </source>
</evidence>
<protein>
    <submittedName>
        <fullName evidence="3">Glycosyltransferase family 4 protein</fullName>
    </submittedName>
</protein>
<feature type="domain" description="Glycosyltransferase subfamily 4-like N-terminal" evidence="2">
    <location>
        <begin position="78"/>
        <end position="182"/>
    </location>
</feature>
<dbReference type="Pfam" id="PF13439">
    <property type="entry name" value="Glyco_transf_4"/>
    <property type="match status" value="1"/>
</dbReference>
<accession>A0A932GQT3</accession>
<dbReference type="CDD" id="cd03801">
    <property type="entry name" value="GT4_PimA-like"/>
    <property type="match status" value="1"/>
</dbReference>
<evidence type="ECO:0000313" key="4">
    <source>
        <dbReference type="Proteomes" id="UP000741360"/>
    </source>
</evidence>
<dbReference type="Proteomes" id="UP000741360">
    <property type="component" value="Unassembled WGS sequence"/>
</dbReference>
<comment type="caution">
    <text evidence="3">The sequence shown here is derived from an EMBL/GenBank/DDBJ whole genome shotgun (WGS) entry which is preliminary data.</text>
</comment>
<dbReference type="AlphaFoldDB" id="A0A932GQT3"/>
<dbReference type="SUPFAM" id="SSF53756">
    <property type="entry name" value="UDP-Glycosyltransferase/glycogen phosphorylase"/>
    <property type="match status" value="1"/>
</dbReference>
<dbReference type="InterPro" id="IPR028098">
    <property type="entry name" value="Glyco_trans_4-like_N"/>
</dbReference>
<evidence type="ECO:0000313" key="3">
    <source>
        <dbReference type="EMBL" id="MBI3015275.1"/>
    </source>
</evidence>